<proteinExistence type="predicted"/>
<keyword evidence="1 2" id="KW-0175">Coiled coil</keyword>
<dbReference type="EMBL" id="CAJZBQ010000020">
    <property type="protein sequence ID" value="CAG9318276.1"/>
    <property type="molecule type" value="Genomic_DNA"/>
</dbReference>
<accession>A0AAU9IRR1</accession>
<feature type="coiled-coil region" evidence="2">
    <location>
        <begin position="500"/>
        <end position="534"/>
    </location>
</feature>
<dbReference type="PANTHER" id="PTHR34894:SF5">
    <property type="entry name" value="EF-HAND DOMAIN-CONTAINING PROTEIN"/>
    <property type="match status" value="1"/>
</dbReference>
<dbReference type="InterPro" id="IPR019347">
    <property type="entry name" value="Axonemal_dynein_light_chain"/>
</dbReference>
<protein>
    <submittedName>
        <fullName evidence="4">Uncharacterized protein</fullName>
    </submittedName>
</protein>
<comment type="caution">
    <text evidence="4">The sequence shown here is derived from an EMBL/GenBank/DDBJ whole genome shotgun (WGS) entry which is preliminary data.</text>
</comment>
<feature type="region of interest" description="Disordered" evidence="3">
    <location>
        <begin position="1"/>
        <end position="21"/>
    </location>
</feature>
<dbReference type="Proteomes" id="UP001162131">
    <property type="component" value="Unassembled WGS sequence"/>
</dbReference>
<sequence length="1109" mass="129548">MDQSLISHRDQTKSSHSKSMKTIHLRTLSSQSPHSQKLKIFEKLPTLHKRTSSNLNLPQLQNTENLEKFTRDISYRLDTLEKVKSRLESQEHQLKDILGVNPEVKPFTLPTSLIEIEKEINENSEMMNGPQNKFIKELESLKLKIFQDQLKRNENIIKEGGLLFRTQNGLIQPHLSNLHEKILNKRFHKEKKEHKALTQRGELELGAPSGRREAELLSEWLDYMIEKNVINTEKCFDEKIRAAQLIYTLCFKEVVRQISVHCIERGILMEKIWNAQVDLYSQHESTTIESLNKIERKFADLIKDQLNACDNKVKELNKIIEALKQEKEDKEIELDIKERDVIQLRREINKHIEDKENLKDNLKEAENAIYNHPRIKYNSKIKKNDIAVDTSDFIVQEAANLPVSEIKSEIIDLITSDPSLNLMMEKTNLKLNPLKLVVSKPENILIKSNKAEQLDANTSLDFYFTYQYHDYPTQTSPQNLYIKACDSISIEPFKRMAALIEASQIEAHQLKEDLELLNKNMTEIEEKAQQITQINEPKANQKTFKGRKMAKSLTVVALSLGSIIGENKKILENHCNFLENNIIKNIEQENFCSQTDFPDVIPEEAMESEEAREKSLPERLHKSIQRFQECLSAYKNNRKSPNEIMKDDLIKRKGNKLRILLDRLYPIIEESDGNQPKMIFDNFSQTDLTGDNVFIDRVLRQPTGVSESDKNFESFMSDQNTLRENNMLNPYLNDKESSDQIMKTFDNRTNIKRLLRIPSEIPSSRTFAVNSEETKEHERIIDRHRIRTSLPKIAIAAEEFLLGQIQKKIFLTHPGQKLLRQIMKDLQSKKQVKHSIGIKNLMKIINNLYTEKSLLCRENQSHRNDEASNVLYDMMINRYGLKNVAENKFKDVIISSMVYSETNLRVRNFTHFLGIQGNYSLSDWNFYLNSIEFMGYCNLGPYILNDESSNEHYSPYERAAFCAMTYFQKKLPLELYEKLIWKLEKLKIEPQRSMKSHQKITIPKINTDEFLDLMLEYYHKLKDVFYKYYFSEELKNSEFLELEPFIETMSKIQGLKINEEGLRSGFESYCNYIKNEVGEIVKGISVESLLSFGVDNDAVNFQILFEKTQ</sequence>
<feature type="coiled-coil region" evidence="2">
    <location>
        <begin position="306"/>
        <end position="368"/>
    </location>
</feature>
<evidence type="ECO:0000256" key="2">
    <source>
        <dbReference type="SAM" id="Coils"/>
    </source>
</evidence>
<dbReference type="GO" id="GO:0005737">
    <property type="term" value="C:cytoplasm"/>
    <property type="evidence" value="ECO:0007669"/>
    <property type="project" value="UniProtKB-ARBA"/>
</dbReference>
<evidence type="ECO:0000313" key="5">
    <source>
        <dbReference type="Proteomes" id="UP001162131"/>
    </source>
</evidence>
<gene>
    <name evidence="4" type="ORF">BSTOLATCC_MIC20752</name>
</gene>
<keyword evidence="5" id="KW-1185">Reference proteome</keyword>
<dbReference type="PANTHER" id="PTHR34894">
    <property type="entry name" value="SAM-DEPENDENT METHYLTRANSFERASE RSMI, CONSERVED SITE"/>
    <property type="match status" value="1"/>
</dbReference>
<evidence type="ECO:0000256" key="1">
    <source>
        <dbReference type="ARBA" id="ARBA00023054"/>
    </source>
</evidence>
<evidence type="ECO:0000256" key="3">
    <source>
        <dbReference type="SAM" id="MobiDB-lite"/>
    </source>
</evidence>
<organism evidence="4 5">
    <name type="scientific">Blepharisma stoltei</name>
    <dbReference type="NCBI Taxonomy" id="1481888"/>
    <lineage>
        <taxon>Eukaryota</taxon>
        <taxon>Sar</taxon>
        <taxon>Alveolata</taxon>
        <taxon>Ciliophora</taxon>
        <taxon>Postciliodesmatophora</taxon>
        <taxon>Heterotrichea</taxon>
        <taxon>Heterotrichida</taxon>
        <taxon>Blepharismidae</taxon>
        <taxon>Blepharisma</taxon>
    </lineage>
</organism>
<dbReference type="Pfam" id="PF10211">
    <property type="entry name" value="Ax_dynein_light"/>
    <property type="match status" value="1"/>
</dbReference>
<dbReference type="AlphaFoldDB" id="A0AAU9IRR1"/>
<name>A0AAU9IRR1_9CILI</name>
<evidence type="ECO:0000313" key="4">
    <source>
        <dbReference type="EMBL" id="CAG9318276.1"/>
    </source>
</evidence>
<reference evidence="4" key="1">
    <citation type="submission" date="2021-09" db="EMBL/GenBank/DDBJ databases">
        <authorList>
            <consortium name="AG Swart"/>
            <person name="Singh M."/>
            <person name="Singh A."/>
            <person name="Seah K."/>
            <person name="Emmerich C."/>
        </authorList>
    </citation>
    <scope>NUCLEOTIDE SEQUENCE</scope>
    <source>
        <strain evidence="4">ATCC30299</strain>
    </source>
</reference>